<reference evidence="2 3" key="1">
    <citation type="submission" date="2024-04" db="EMBL/GenBank/DDBJ databases">
        <authorList>
            <person name="Rising A."/>
            <person name="Reimegard J."/>
            <person name="Sonavane S."/>
            <person name="Akerstrom W."/>
            <person name="Nylinder S."/>
            <person name="Hedman E."/>
            <person name="Kallberg Y."/>
        </authorList>
    </citation>
    <scope>NUCLEOTIDE SEQUENCE [LARGE SCALE GENOMIC DNA]</scope>
</reference>
<dbReference type="PANTHER" id="PTHR10174">
    <property type="entry name" value="ALPHA-TOCOPHEROL TRANSFER PROTEIN-RELATED"/>
    <property type="match status" value="1"/>
</dbReference>
<dbReference type="InterPro" id="IPR001251">
    <property type="entry name" value="CRAL-TRIO_dom"/>
</dbReference>
<dbReference type="GO" id="GO:0016020">
    <property type="term" value="C:membrane"/>
    <property type="evidence" value="ECO:0007669"/>
    <property type="project" value="TreeGrafter"/>
</dbReference>
<dbReference type="SUPFAM" id="SSF52087">
    <property type="entry name" value="CRAL/TRIO domain"/>
    <property type="match status" value="1"/>
</dbReference>
<gene>
    <name evidence="2" type="ORF">LARSCL_LOCUS7198</name>
</gene>
<dbReference type="InterPro" id="IPR011074">
    <property type="entry name" value="CRAL/TRIO_N_dom"/>
</dbReference>
<name>A0AAV1ZQ40_9ARAC</name>
<evidence type="ECO:0000259" key="1">
    <source>
        <dbReference type="PROSITE" id="PS50191"/>
    </source>
</evidence>
<dbReference type="InterPro" id="IPR036865">
    <property type="entry name" value="CRAL-TRIO_dom_sf"/>
</dbReference>
<dbReference type="Pfam" id="PF00650">
    <property type="entry name" value="CRAL_TRIO"/>
    <property type="match status" value="1"/>
</dbReference>
<dbReference type="Gene3D" id="3.40.525.10">
    <property type="entry name" value="CRAL-TRIO lipid binding domain"/>
    <property type="match status" value="1"/>
</dbReference>
<evidence type="ECO:0000313" key="3">
    <source>
        <dbReference type="Proteomes" id="UP001497382"/>
    </source>
</evidence>
<dbReference type="SMART" id="SM00516">
    <property type="entry name" value="SEC14"/>
    <property type="match status" value="1"/>
</dbReference>
<accession>A0AAV1ZQ40</accession>
<dbReference type="Gene3D" id="1.20.5.1200">
    <property type="entry name" value="Alpha-tocopherol transfer"/>
    <property type="match status" value="1"/>
</dbReference>
<dbReference type="AlphaFoldDB" id="A0AAV1ZQ40"/>
<dbReference type="CDD" id="cd00170">
    <property type="entry name" value="SEC14"/>
    <property type="match status" value="1"/>
</dbReference>
<dbReference type="SUPFAM" id="SSF46938">
    <property type="entry name" value="CRAL/TRIO N-terminal domain"/>
    <property type="match status" value="1"/>
</dbReference>
<proteinExistence type="predicted"/>
<protein>
    <recommendedName>
        <fullName evidence="1">CRAL-TRIO domain-containing protein</fullName>
    </recommendedName>
</protein>
<feature type="domain" description="CRAL-TRIO" evidence="1">
    <location>
        <begin position="114"/>
        <end position="266"/>
    </location>
</feature>
<dbReference type="Gene3D" id="1.10.8.20">
    <property type="entry name" value="N-terminal domain of phosphatidylinositol transfer protein sec14p"/>
    <property type="match status" value="1"/>
</dbReference>
<sequence length="298" mass="34962">MPSEPEKKVFKPLPYEMDYLTDDLRKKAKSELFEDEDTRVHSLKLLKTMLDEEKGLRWQDDDRFLLSFLRARKFDVKRASSVVKNFYTTMKKHSELYDSFDYAKVKRTLEGCRIGFLPYRDEEGCCVLVFSTRDWNPVEHPLGDYMRALTCGLLNAIRSPATQVAGFKVIVDFSGFSFRQLPHISPTYLWLLAEALQNCFPGRFRAVHIVNEGHLFTYVWSVLKQLLGTKLKERFHFHGKNMQKLHKYFHPSILPAEYDGELPEFDNAEFAKHLESTSDYLGTIFSYGYEKKHNKKSR</sequence>
<organism evidence="2 3">
    <name type="scientific">Larinioides sclopetarius</name>
    <dbReference type="NCBI Taxonomy" id="280406"/>
    <lineage>
        <taxon>Eukaryota</taxon>
        <taxon>Metazoa</taxon>
        <taxon>Ecdysozoa</taxon>
        <taxon>Arthropoda</taxon>
        <taxon>Chelicerata</taxon>
        <taxon>Arachnida</taxon>
        <taxon>Araneae</taxon>
        <taxon>Araneomorphae</taxon>
        <taxon>Entelegynae</taxon>
        <taxon>Araneoidea</taxon>
        <taxon>Araneidae</taxon>
        <taxon>Larinioides</taxon>
    </lineage>
</organism>
<evidence type="ECO:0000313" key="2">
    <source>
        <dbReference type="EMBL" id="CAL1273963.1"/>
    </source>
</evidence>
<dbReference type="PANTHER" id="PTHR10174:SF208">
    <property type="entry name" value="CRAL-TRIO DOMAIN-CONTAINING PROTEIN DDB_G0278031"/>
    <property type="match status" value="1"/>
</dbReference>
<comment type="caution">
    <text evidence="2">The sequence shown here is derived from an EMBL/GenBank/DDBJ whole genome shotgun (WGS) entry which is preliminary data.</text>
</comment>
<dbReference type="InterPro" id="IPR036273">
    <property type="entry name" value="CRAL/TRIO_N_dom_sf"/>
</dbReference>
<dbReference type="Proteomes" id="UP001497382">
    <property type="component" value="Unassembled WGS sequence"/>
</dbReference>
<keyword evidence="3" id="KW-1185">Reference proteome</keyword>
<dbReference type="SMART" id="SM01100">
    <property type="entry name" value="CRAL_TRIO_N"/>
    <property type="match status" value="1"/>
</dbReference>
<dbReference type="PROSITE" id="PS50191">
    <property type="entry name" value="CRAL_TRIO"/>
    <property type="match status" value="1"/>
</dbReference>
<dbReference type="PRINTS" id="PR00180">
    <property type="entry name" value="CRETINALDHBP"/>
</dbReference>
<dbReference type="EMBL" id="CAXIEN010000071">
    <property type="protein sequence ID" value="CAL1273963.1"/>
    <property type="molecule type" value="Genomic_DNA"/>
</dbReference>
<dbReference type="GO" id="GO:1902936">
    <property type="term" value="F:phosphatidylinositol bisphosphate binding"/>
    <property type="evidence" value="ECO:0007669"/>
    <property type="project" value="TreeGrafter"/>
</dbReference>